<evidence type="ECO:0000313" key="11">
    <source>
        <dbReference type="Proteomes" id="UP000298327"/>
    </source>
</evidence>
<dbReference type="InterPro" id="IPR032095">
    <property type="entry name" value="Sacchrp_dh-like_C"/>
</dbReference>
<dbReference type="SUPFAM" id="SSF52283">
    <property type="entry name" value="Formate/glycerate dehydrogenase catalytic domain-like"/>
    <property type="match status" value="1"/>
</dbReference>
<evidence type="ECO:0000256" key="7">
    <source>
        <dbReference type="ARBA" id="ARBA00025744"/>
    </source>
</evidence>
<keyword evidence="6" id="KW-0511">Multifunctional enzyme</keyword>
<dbReference type="FunFam" id="3.40.50.720:FF:000072">
    <property type="entry name" value="Saccharopine dehydrogenase [NADP(+), L-glutamate-forming]"/>
    <property type="match status" value="1"/>
</dbReference>
<dbReference type="InterPro" id="IPR005097">
    <property type="entry name" value="Sacchrp_dh_NADP-bd"/>
</dbReference>
<dbReference type="SUPFAM" id="SSF55347">
    <property type="entry name" value="Glyceraldehyde-3-phosphate dehydrogenase-like, C-terminal domain"/>
    <property type="match status" value="1"/>
</dbReference>
<comment type="caution">
    <text evidence="10">The sequence shown here is derived from an EMBL/GenBank/DDBJ whole genome shotgun (WGS) entry which is preliminary data.</text>
</comment>
<dbReference type="Pfam" id="PF01262">
    <property type="entry name" value="AlaDh_PNT_C"/>
    <property type="match status" value="1"/>
</dbReference>
<comment type="similarity">
    <text evidence="7">In the C-terminal section; belongs to the saccharopine dehydrogenase family.</text>
</comment>
<gene>
    <name evidence="10" type="ORF">EVG20_g2710</name>
</gene>
<dbReference type="PANTHER" id="PTHR11133">
    <property type="entry name" value="SACCHAROPINE DEHYDROGENASE"/>
    <property type="match status" value="1"/>
</dbReference>
<dbReference type="GO" id="GO:0004753">
    <property type="term" value="F:saccharopine dehydrogenase activity"/>
    <property type="evidence" value="ECO:0007669"/>
    <property type="project" value="TreeGrafter"/>
</dbReference>
<dbReference type="PANTHER" id="PTHR11133:SF23">
    <property type="entry name" value="SACCHAROPINE DEHYDROGENASE [NAD(+), L-LYSINE-FORMING]"/>
    <property type="match status" value="1"/>
</dbReference>
<reference evidence="10 11" key="1">
    <citation type="submission" date="2019-02" db="EMBL/GenBank/DDBJ databases">
        <title>Genome sequencing of the rare red list fungi Dentipellis fragilis.</title>
        <authorList>
            <person name="Buettner E."/>
            <person name="Kellner H."/>
        </authorList>
    </citation>
    <scope>NUCLEOTIDE SEQUENCE [LARGE SCALE GENOMIC DNA]</scope>
    <source>
        <strain evidence="10 11">DSM 105465</strain>
    </source>
</reference>
<dbReference type="Pfam" id="PF03435">
    <property type="entry name" value="Sacchrp_dh_NADP"/>
    <property type="match status" value="1"/>
</dbReference>
<comment type="pathway">
    <text evidence="2">Amino-acid degradation; L-lysine degradation via saccharopine pathway; glutaryl-CoA from L-lysine: step 2/6.</text>
</comment>
<dbReference type="GO" id="GO:0005737">
    <property type="term" value="C:cytoplasm"/>
    <property type="evidence" value="ECO:0007669"/>
    <property type="project" value="TreeGrafter"/>
</dbReference>
<feature type="domain" description="Alanine dehydrogenase/pyridine nucleotide transhydrogenase N-terminal" evidence="9">
    <location>
        <begin position="34"/>
        <end position="199"/>
    </location>
</feature>
<evidence type="ECO:0000259" key="9">
    <source>
        <dbReference type="SMART" id="SM01003"/>
    </source>
</evidence>
<dbReference type="GO" id="GO:0033512">
    <property type="term" value="P:L-lysine catabolic process to acetyl-CoA via saccharopine"/>
    <property type="evidence" value="ECO:0007669"/>
    <property type="project" value="UniProtKB-UniPathway"/>
</dbReference>
<organism evidence="10 11">
    <name type="scientific">Dentipellis fragilis</name>
    <dbReference type="NCBI Taxonomy" id="205917"/>
    <lineage>
        <taxon>Eukaryota</taxon>
        <taxon>Fungi</taxon>
        <taxon>Dikarya</taxon>
        <taxon>Basidiomycota</taxon>
        <taxon>Agaricomycotina</taxon>
        <taxon>Agaricomycetes</taxon>
        <taxon>Russulales</taxon>
        <taxon>Hericiaceae</taxon>
        <taxon>Dentipellis</taxon>
    </lineage>
</organism>
<keyword evidence="5" id="KW-0457">Lysine biosynthesis</keyword>
<dbReference type="GO" id="GO:0019878">
    <property type="term" value="P:lysine biosynthetic process via aminoadipic acid"/>
    <property type="evidence" value="ECO:0007669"/>
    <property type="project" value="TreeGrafter"/>
</dbReference>
<name>A0A4Y9Z8Y0_9AGAM</name>
<dbReference type="AlphaFoldDB" id="A0A4Y9Z8Y0"/>
<dbReference type="SUPFAM" id="SSF51735">
    <property type="entry name" value="NAD(P)-binding Rossmann-fold domains"/>
    <property type="match status" value="1"/>
</dbReference>
<comment type="pathway">
    <text evidence="1">Amino-acid degradation; L-lysine degradation via saccharopine pathway; glutaryl-CoA from L-lysine: step 1/6.</text>
</comment>
<protein>
    <submittedName>
        <fullName evidence="10">Uncharacterized protein</fullName>
    </submittedName>
</protein>
<keyword evidence="4" id="KW-0560">Oxidoreductase</keyword>
<evidence type="ECO:0000313" key="10">
    <source>
        <dbReference type="EMBL" id="TFY70293.1"/>
    </source>
</evidence>
<dbReference type="SMART" id="SM01003">
    <property type="entry name" value="AlaDh_PNT_N"/>
    <property type="match status" value="1"/>
</dbReference>
<dbReference type="Pfam" id="PF16653">
    <property type="entry name" value="Sacchrp_dh_C"/>
    <property type="match status" value="1"/>
</dbReference>
<dbReference type="Pfam" id="PF05222">
    <property type="entry name" value="AlaDh_PNT_N"/>
    <property type="match status" value="1"/>
</dbReference>
<dbReference type="InterPro" id="IPR007698">
    <property type="entry name" value="AlaDH/PNT_NAD(H)-bd"/>
</dbReference>
<sequence length="955" mass="103834">MPILRRAPFSLSSTPFTRAGCARYSSHGGQVTIGIRREDPARVWERRAPLTPSTVAELVERDGVRVLVQDCERRVFPIDEYKRAGAEVHPTLEPAHIVLGIKEPPLSTLITSPVPSPDPARANVYVPRTHMMFSHTIKGQEYNMRLLSRFLKDGDAWAGLTKGKGKEVEGLESRLIDYELLTGEDGKRTVAFGWFAGVAGALEALAAMAHKHLEHGVASAFLYTPRPHTSPITRLSSSYPAMDRHGNVTQGVLSILSELPIVEVKVEDLPSLVADPNTDLRKIYLVHAHPSSYFSRPDGKPYSREDYYANPSSYQSSFHTNIAPYLTLLLQGAGWGPAFPRLLTTEQLPLAKRLAAVGDIACDLHGGLEFVSRATTIDKPSYDVNDVAVVAVDILPASLPRDASEAFAEKVKRYVRGVVRGYRGLREGEGDEEVGRALERATVARGGKVREGFESLEEKVGAWRDSQTAAVSGEGKEVREIRRKKLLVLGSGMVAGPAVDELAARTDVDVIIASNSQQEVDQLVAHHTNVKGLVVDLTDRTQVDQLVGQADLVISLLPAPFHPSIAELCVQHQKHMVTASYISDPMKALHARAVSADVLLLNEIGLDPGIDHCSAHALLSRLRAEKKDVVSFISFCGGLPAPEAAEGIPLGYKFSWSPRGVLRAAENGAQFRLARQTWEIPPEAILSHHFPDVPVSNVLKFEGIANRDSLPNSAIPRLRGSDAILQGHRPPRAEPRDRPRQLDSLARLALSQLIQTPIPTDHASFLSALSVLPEADIPPLMDALLWLSLVPQSSAPDTSLPPIPSAPTAPADLLAILLAHKLRYAPHERDLVHLAHEVVVRPAGAPPHAEEVHTSTFTVYGDARASAMARTVGLPVALAALRVLDGRVTTRGVCGPTAEESVWRGVLEGLEERGLKVVEGRKRVGIEGVLERGVEAQCGHCILGDVVRLKLWMRG</sequence>
<accession>A0A4Y9Z8Y0</accession>
<dbReference type="InterPro" id="IPR051168">
    <property type="entry name" value="AASS"/>
</dbReference>
<feature type="domain" description="Alanine dehydrogenase/pyridine nucleotide transhydrogenase NAD(H)-binding" evidence="8">
    <location>
        <begin position="272"/>
        <end position="391"/>
    </location>
</feature>
<proteinExistence type="inferred from homology"/>
<evidence type="ECO:0000256" key="1">
    <source>
        <dbReference type="ARBA" id="ARBA00004682"/>
    </source>
</evidence>
<dbReference type="STRING" id="205917.A0A4Y9Z8Y0"/>
<dbReference type="InterPro" id="IPR007886">
    <property type="entry name" value="AlaDH/PNT_N"/>
</dbReference>
<dbReference type="Gene3D" id="1.10.1870.10">
    <property type="entry name" value="Domain 3, Saccharopine reductase"/>
    <property type="match status" value="1"/>
</dbReference>
<dbReference type="EMBL" id="SEOQ01000110">
    <property type="protein sequence ID" value="TFY70293.1"/>
    <property type="molecule type" value="Genomic_DNA"/>
</dbReference>
<dbReference type="SMART" id="SM01002">
    <property type="entry name" value="AlaDh_PNT_C"/>
    <property type="match status" value="1"/>
</dbReference>
<dbReference type="Gene3D" id="3.30.360.10">
    <property type="entry name" value="Dihydrodipicolinate Reductase, domain 2"/>
    <property type="match status" value="2"/>
</dbReference>
<dbReference type="InterPro" id="IPR036291">
    <property type="entry name" value="NAD(P)-bd_dom_sf"/>
</dbReference>
<dbReference type="UniPathway" id="UPA00868">
    <property type="reaction ID" value="UER00835"/>
</dbReference>
<evidence type="ECO:0000256" key="3">
    <source>
        <dbReference type="ARBA" id="ARBA00022857"/>
    </source>
</evidence>
<dbReference type="Gene3D" id="3.40.50.720">
    <property type="entry name" value="NAD(P)-binding Rossmann-like Domain"/>
    <property type="match status" value="3"/>
</dbReference>
<evidence type="ECO:0000256" key="6">
    <source>
        <dbReference type="ARBA" id="ARBA00023268"/>
    </source>
</evidence>
<evidence type="ECO:0000256" key="5">
    <source>
        <dbReference type="ARBA" id="ARBA00023154"/>
    </source>
</evidence>
<dbReference type="Proteomes" id="UP000298327">
    <property type="component" value="Unassembled WGS sequence"/>
</dbReference>
<evidence type="ECO:0000256" key="4">
    <source>
        <dbReference type="ARBA" id="ARBA00023002"/>
    </source>
</evidence>
<keyword evidence="5" id="KW-0028">Amino-acid biosynthesis</keyword>
<dbReference type="OrthoDB" id="10059875at2759"/>
<keyword evidence="11" id="KW-1185">Reference proteome</keyword>
<keyword evidence="3" id="KW-0521">NADP</keyword>
<evidence type="ECO:0000256" key="2">
    <source>
        <dbReference type="ARBA" id="ARBA00004720"/>
    </source>
</evidence>
<evidence type="ECO:0000259" key="8">
    <source>
        <dbReference type="SMART" id="SM01002"/>
    </source>
</evidence>